<proteinExistence type="predicted"/>
<gene>
    <name evidence="2" type="ORF">SDC9_43442</name>
</gene>
<accession>A0A644W477</accession>
<sequence length="321" mass="36099">MGNKGFEQLKIDNEFQTLIRPLSREERGQLEANLVNDGCRDPIMAWNKTIVDGHNRYEICNRLHIPYAVEDVEFDGREEAIVWICNNQLGRRNITEETRKYLIGRQYEAEKIIGFHRNRDGHNQWSALTGMEAEDEPTEQERRESGRRTANRLGKKYHVSSGAVQKYAKYSAALDVIGDKAPELVPQILSGNYKISHENLVTLSTMDAKDVKALSKRIGRGGGSFVRYSESRKDFTDEPAGKPGPKPPVLPAIKSMPAFDPDAEVAGLTLTIPSWTSSIERTKNAADLTTVSTLAKVRLEEALELLDSKVQEMLRAIKEDS</sequence>
<feature type="region of interest" description="Disordered" evidence="1">
    <location>
        <begin position="131"/>
        <end position="150"/>
    </location>
</feature>
<organism evidence="2">
    <name type="scientific">bioreactor metagenome</name>
    <dbReference type="NCBI Taxonomy" id="1076179"/>
    <lineage>
        <taxon>unclassified sequences</taxon>
        <taxon>metagenomes</taxon>
        <taxon>ecological metagenomes</taxon>
    </lineage>
</organism>
<evidence type="ECO:0000256" key="1">
    <source>
        <dbReference type="SAM" id="MobiDB-lite"/>
    </source>
</evidence>
<evidence type="ECO:0008006" key="3">
    <source>
        <dbReference type="Google" id="ProtNLM"/>
    </source>
</evidence>
<dbReference type="AlphaFoldDB" id="A0A644W477"/>
<name>A0A644W477_9ZZZZ</name>
<reference evidence="2" key="1">
    <citation type="submission" date="2019-08" db="EMBL/GenBank/DDBJ databases">
        <authorList>
            <person name="Kucharzyk K."/>
            <person name="Murdoch R.W."/>
            <person name="Higgins S."/>
            <person name="Loffler F."/>
        </authorList>
    </citation>
    <scope>NUCLEOTIDE SEQUENCE</scope>
</reference>
<evidence type="ECO:0000313" key="2">
    <source>
        <dbReference type="EMBL" id="MPL97253.1"/>
    </source>
</evidence>
<protein>
    <recommendedName>
        <fullName evidence="3">ParB/Sulfiredoxin domain-containing protein</fullName>
    </recommendedName>
</protein>
<dbReference type="EMBL" id="VSSQ01000547">
    <property type="protein sequence ID" value="MPL97253.1"/>
    <property type="molecule type" value="Genomic_DNA"/>
</dbReference>
<comment type="caution">
    <text evidence="2">The sequence shown here is derived from an EMBL/GenBank/DDBJ whole genome shotgun (WGS) entry which is preliminary data.</text>
</comment>